<protein>
    <recommendedName>
        <fullName evidence="2">Kinetochore protein Sos7 coiled-coil domain-containing protein</fullName>
    </recommendedName>
</protein>
<dbReference type="PANTHER" id="PTHR37329">
    <property type="entry name" value="KINETOCHORE PROTEIN SOS7"/>
    <property type="match status" value="1"/>
</dbReference>
<dbReference type="InterPro" id="IPR037475">
    <property type="entry name" value="Sos7"/>
</dbReference>
<dbReference type="Pfam" id="PF20882">
    <property type="entry name" value="Sos7"/>
    <property type="match status" value="1"/>
</dbReference>
<feature type="domain" description="Kinetochore protein Sos7 coiled-coil" evidence="2">
    <location>
        <begin position="68"/>
        <end position="140"/>
    </location>
</feature>
<evidence type="ECO:0000313" key="3">
    <source>
        <dbReference type="EMBL" id="KAG0329532.1"/>
    </source>
</evidence>
<accession>A0A9P6RVJ6</accession>
<dbReference type="OrthoDB" id="18959at2759"/>
<dbReference type="GO" id="GO:0034501">
    <property type="term" value="P:protein localization to kinetochore"/>
    <property type="evidence" value="ECO:0007669"/>
    <property type="project" value="InterPro"/>
</dbReference>
<organism evidence="3 4">
    <name type="scientific">Dissophora globulifera</name>
    <dbReference type="NCBI Taxonomy" id="979702"/>
    <lineage>
        <taxon>Eukaryota</taxon>
        <taxon>Fungi</taxon>
        <taxon>Fungi incertae sedis</taxon>
        <taxon>Mucoromycota</taxon>
        <taxon>Mortierellomycotina</taxon>
        <taxon>Mortierellomycetes</taxon>
        <taxon>Mortierellales</taxon>
        <taxon>Mortierellaceae</taxon>
        <taxon>Dissophora</taxon>
    </lineage>
</organism>
<dbReference type="InterPro" id="IPR048781">
    <property type="entry name" value="Sos7_CC"/>
</dbReference>
<dbReference type="GO" id="GO:0000776">
    <property type="term" value="C:kinetochore"/>
    <property type="evidence" value="ECO:0007669"/>
    <property type="project" value="InterPro"/>
</dbReference>
<dbReference type="PANTHER" id="PTHR37329:SF1">
    <property type="entry name" value="KINETOCHORE PROTEIN SOS7"/>
    <property type="match status" value="1"/>
</dbReference>
<evidence type="ECO:0000256" key="1">
    <source>
        <dbReference type="SAM" id="Coils"/>
    </source>
</evidence>
<name>A0A9P6RVJ6_9FUNG</name>
<comment type="caution">
    <text evidence="3">The sequence shown here is derived from an EMBL/GenBank/DDBJ whole genome shotgun (WGS) entry which is preliminary data.</text>
</comment>
<dbReference type="Proteomes" id="UP000738325">
    <property type="component" value="Unassembled WGS sequence"/>
</dbReference>
<feature type="coiled-coil region" evidence="1">
    <location>
        <begin position="150"/>
        <end position="213"/>
    </location>
</feature>
<dbReference type="AlphaFoldDB" id="A0A9P6RVJ6"/>
<keyword evidence="4" id="KW-1185">Reference proteome</keyword>
<gene>
    <name evidence="3" type="ORF">BGZ99_001534</name>
</gene>
<dbReference type="GO" id="GO:0051315">
    <property type="term" value="P:attachment of mitotic spindle microtubules to kinetochore"/>
    <property type="evidence" value="ECO:0007669"/>
    <property type="project" value="TreeGrafter"/>
</dbReference>
<keyword evidence="1" id="KW-0175">Coiled coil</keyword>
<proteinExistence type="predicted"/>
<reference evidence="3" key="1">
    <citation type="journal article" date="2020" name="Fungal Divers.">
        <title>Resolving the Mortierellaceae phylogeny through synthesis of multi-gene phylogenetics and phylogenomics.</title>
        <authorList>
            <person name="Vandepol N."/>
            <person name="Liber J."/>
            <person name="Desiro A."/>
            <person name="Na H."/>
            <person name="Kennedy M."/>
            <person name="Barry K."/>
            <person name="Grigoriev I.V."/>
            <person name="Miller A.N."/>
            <person name="O'Donnell K."/>
            <person name="Stajich J.E."/>
            <person name="Bonito G."/>
        </authorList>
    </citation>
    <scope>NUCLEOTIDE SEQUENCE</scope>
    <source>
        <strain evidence="3">REB-010B</strain>
    </source>
</reference>
<evidence type="ECO:0000313" key="4">
    <source>
        <dbReference type="Proteomes" id="UP000738325"/>
    </source>
</evidence>
<sequence>MDPESTKRSIEQCSVLTSEFQNSRLYIHGLQEEFLVENELAKLEAVSGGAALALTRIDGDLQYYKSHFDKLAISYTELATKERFLTFIAEEIPLNMTLESNQKMEAKAAIARKQEEEIDLAVVQLQREITETAEGACRDYDEIHQGILELTKALKHIQTMERELAEMRKMDEQYRGMTLEHSQEVLAAQTQQLHQLHQDLDEMTAETENLKWQESQLKESNQKVVSQRIQLESQAKEAFRMSALRRPEIEYAYKECLAATKQYQDGVGLASIQYLTDSNSLILEYRILPGSGPVHTANPGISAQAASSRTRTRKPVLMQILIKIHPRSGRLLSVNIENAGCDVKDIIQVAKARNDISFLVTETLDRVMKAHP</sequence>
<dbReference type="EMBL" id="JAAAIP010000014">
    <property type="protein sequence ID" value="KAG0329532.1"/>
    <property type="molecule type" value="Genomic_DNA"/>
</dbReference>
<evidence type="ECO:0000259" key="2">
    <source>
        <dbReference type="Pfam" id="PF20882"/>
    </source>
</evidence>